<comment type="similarity">
    <text evidence="1">Belongs to the ABC transporter superfamily.</text>
</comment>
<reference evidence="7 8" key="1">
    <citation type="submission" date="2018-10" db="EMBL/GenBank/DDBJ databases">
        <title>Genomic Encyclopedia of Type Strains, Phase IV (KMG-IV): sequencing the most valuable type-strain genomes for metagenomic binning, comparative biology and taxonomic classification.</title>
        <authorList>
            <person name="Goeker M."/>
        </authorList>
    </citation>
    <scope>NUCLEOTIDE SEQUENCE [LARGE SCALE GENOMIC DNA]</scope>
    <source>
        <strain evidence="7 8">DSM 25586</strain>
    </source>
</reference>
<dbReference type="PROSITE" id="PS50893">
    <property type="entry name" value="ABC_TRANSPORTER_2"/>
    <property type="match status" value="1"/>
</dbReference>
<evidence type="ECO:0000259" key="6">
    <source>
        <dbReference type="PROSITE" id="PS50893"/>
    </source>
</evidence>
<comment type="caution">
    <text evidence="7">The sequence shown here is derived from an EMBL/GenBank/DDBJ whole genome shotgun (WGS) entry which is preliminary data.</text>
</comment>
<accession>A0A495ESQ8</accession>
<feature type="domain" description="ABC transporter" evidence="6">
    <location>
        <begin position="2"/>
        <end position="242"/>
    </location>
</feature>
<dbReference type="InterPro" id="IPR027417">
    <property type="entry name" value="P-loop_NTPase"/>
</dbReference>
<dbReference type="FunFam" id="3.40.50.300:FF:000032">
    <property type="entry name" value="Export ABC transporter ATP-binding protein"/>
    <property type="match status" value="1"/>
</dbReference>
<evidence type="ECO:0000256" key="5">
    <source>
        <dbReference type="SAM" id="MobiDB-lite"/>
    </source>
</evidence>
<dbReference type="RefSeq" id="WP_244208352.1">
    <property type="nucleotide sequence ID" value="NZ_RBIR01000004.1"/>
</dbReference>
<protein>
    <submittedName>
        <fullName evidence="7">Putative ABC transport system ATP-binding protein</fullName>
    </submittedName>
</protein>
<dbReference type="Gene3D" id="3.40.50.300">
    <property type="entry name" value="P-loop containing nucleotide triphosphate hydrolases"/>
    <property type="match status" value="1"/>
</dbReference>
<dbReference type="AlphaFoldDB" id="A0A495ESQ8"/>
<proteinExistence type="inferred from homology"/>
<evidence type="ECO:0000256" key="2">
    <source>
        <dbReference type="ARBA" id="ARBA00022448"/>
    </source>
</evidence>
<dbReference type="Pfam" id="PF00005">
    <property type="entry name" value="ABC_tran"/>
    <property type="match status" value="1"/>
</dbReference>
<dbReference type="PANTHER" id="PTHR42798:SF2">
    <property type="entry name" value="ABC TRANSPORTER ATP-BINDING PROTEIN MG467-RELATED"/>
    <property type="match status" value="1"/>
</dbReference>
<dbReference type="InterPro" id="IPR003593">
    <property type="entry name" value="AAA+_ATPase"/>
</dbReference>
<keyword evidence="2" id="KW-0813">Transport</keyword>
<dbReference type="InterPro" id="IPR017871">
    <property type="entry name" value="ABC_transporter-like_CS"/>
</dbReference>
<dbReference type="SUPFAM" id="SSF52540">
    <property type="entry name" value="P-loop containing nucleoside triphosphate hydrolases"/>
    <property type="match status" value="1"/>
</dbReference>
<evidence type="ECO:0000256" key="4">
    <source>
        <dbReference type="ARBA" id="ARBA00022840"/>
    </source>
</evidence>
<organism evidence="7 8">
    <name type="scientific">Arthrobacter oryzae</name>
    <dbReference type="NCBI Taxonomy" id="409290"/>
    <lineage>
        <taxon>Bacteria</taxon>
        <taxon>Bacillati</taxon>
        <taxon>Actinomycetota</taxon>
        <taxon>Actinomycetes</taxon>
        <taxon>Micrococcales</taxon>
        <taxon>Micrococcaceae</taxon>
        <taxon>Arthrobacter</taxon>
    </lineage>
</organism>
<evidence type="ECO:0000256" key="1">
    <source>
        <dbReference type="ARBA" id="ARBA00005417"/>
    </source>
</evidence>
<keyword evidence="3" id="KW-0547">Nucleotide-binding</keyword>
<dbReference type="GO" id="GO:0005524">
    <property type="term" value="F:ATP binding"/>
    <property type="evidence" value="ECO:0007669"/>
    <property type="project" value="UniProtKB-KW"/>
</dbReference>
<dbReference type="Proteomes" id="UP000276055">
    <property type="component" value="Unassembled WGS sequence"/>
</dbReference>
<dbReference type="GO" id="GO:0098796">
    <property type="term" value="C:membrane protein complex"/>
    <property type="evidence" value="ECO:0007669"/>
    <property type="project" value="UniProtKB-ARBA"/>
</dbReference>
<sequence length="264" mass="28374">MIEVKNLVRTFKSGDRTIKPVNDVSFELERGTLASIVGKSGSGKSTLLSLLGALDKPTSGDVVVNGVSLAGMPDGKLTNYRRRDIGFVFQQFNLIPNLSALDNVMLPMEFAGVRKAARAERARQLLAQVQLDPDKHVRRINRLSGGEQQRVAIARALANEPKLILADEPTGNLDEQTGEHIIDLLSTLSRDHNTTILVVTHDRALANKTDRRFRLQQGRLTEETVRPGATAAVTGSAPASPDGSGLTGPDLSGPDLTSPAVRTA</sequence>
<dbReference type="SMART" id="SM00382">
    <property type="entry name" value="AAA"/>
    <property type="match status" value="1"/>
</dbReference>
<name>A0A495ESQ8_9MICC</name>
<dbReference type="CDD" id="cd03255">
    <property type="entry name" value="ABC_MJ0796_LolCDE_FtsE"/>
    <property type="match status" value="1"/>
</dbReference>
<dbReference type="InterPro" id="IPR017911">
    <property type="entry name" value="MacB-like_ATP-bd"/>
</dbReference>
<dbReference type="EMBL" id="RBIR01000004">
    <property type="protein sequence ID" value="RKR19366.1"/>
    <property type="molecule type" value="Genomic_DNA"/>
</dbReference>
<dbReference type="GO" id="GO:0016887">
    <property type="term" value="F:ATP hydrolysis activity"/>
    <property type="evidence" value="ECO:0007669"/>
    <property type="project" value="InterPro"/>
</dbReference>
<gene>
    <name evidence="7" type="ORF">C8D78_2111</name>
</gene>
<evidence type="ECO:0000313" key="7">
    <source>
        <dbReference type="EMBL" id="RKR19366.1"/>
    </source>
</evidence>
<keyword evidence="4 7" id="KW-0067">ATP-binding</keyword>
<dbReference type="PROSITE" id="PS00211">
    <property type="entry name" value="ABC_TRANSPORTER_1"/>
    <property type="match status" value="1"/>
</dbReference>
<dbReference type="InterPro" id="IPR003439">
    <property type="entry name" value="ABC_transporter-like_ATP-bd"/>
</dbReference>
<evidence type="ECO:0000313" key="8">
    <source>
        <dbReference type="Proteomes" id="UP000276055"/>
    </source>
</evidence>
<feature type="region of interest" description="Disordered" evidence="5">
    <location>
        <begin position="223"/>
        <end position="264"/>
    </location>
</feature>
<evidence type="ECO:0000256" key="3">
    <source>
        <dbReference type="ARBA" id="ARBA00022741"/>
    </source>
</evidence>
<dbReference type="GO" id="GO:0022857">
    <property type="term" value="F:transmembrane transporter activity"/>
    <property type="evidence" value="ECO:0007669"/>
    <property type="project" value="UniProtKB-ARBA"/>
</dbReference>
<dbReference type="PANTHER" id="PTHR42798">
    <property type="entry name" value="LIPOPROTEIN-RELEASING SYSTEM ATP-BINDING PROTEIN LOLD"/>
    <property type="match status" value="1"/>
</dbReference>